<evidence type="ECO:0000259" key="2">
    <source>
        <dbReference type="Pfam" id="PF00534"/>
    </source>
</evidence>
<reference evidence="3 4" key="1">
    <citation type="submission" date="2019-02" db="EMBL/GenBank/DDBJ databases">
        <title>Deep-cultivation of Planctomycetes and their phenomic and genomic characterization uncovers novel biology.</title>
        <authorList>
            <person name="Wiegand S."/>
            <person name="Jogler M."/>
            <person name="Boedeker C."/>
            <person name="Pinto D."/>
            <person name="Vollmers J."/>
            <person name="Rivas-Marin E."/>
            <person name="Kohn T."/>
            <person name="Peeters S.H."/>
            <person name="Heuer A."/>
            <person name="Rast P."/>
            <person name="Oberbeckmann S."/>
            <person name="Bunk B."/>
            <person name="Jeske O."/>
            <person name="Meyerdierks A."/>
            <person name="Storesund J.E."/>
            <person name="Kallscheuer N."/>
            <person name="Luecker S."/>
            <person name="Lage O.M."/>
            <person name="Pohl T."/>
            <person name="Merkel B.J."/>
            <person name="Hornburger P."/>
            <person name="Mueller R.-W."/>
            <person name="Bruemmer F."/>
            <person name="Labrenz M."/>
            <person name="Spormann A.M."/>
            <person name="Op Den Camp H."/>
            <person name="Overmann J."/>
            <person name="Amann R."/>
            <person name="Jetten M.S.M."/>
            <person name="Mascher T."/>
            <person name="Medema M.H."/>
            <person name="Devos D.P."/>
            <person name="Kaster A.-K."/>
            <person name="Ovreas L."/>
            <person name="Rohde M."/>
            <person name="Galperin M.Y."/>
            <person name="Jogler C."/>
        </authorList>
    </citation>
    <scope>NUCLEOTIDE SEQUENCE [LARGE SCALE GENOMIC DNA]</scope>
    <source>
        <strain evidence="3 4">Pla100</strain>
    </source>
</reference>
<dbReference type="PANTHER" id="PTHR46401">
    <property type="entry name" value="GLYCOSYLTRANSFERASE WBBK-RELATED"/>
    <property type="match status" value="1"/>
</dbReference>
<dbReference type="GO" id="GO:0009103">
    <property type="term" value="P:lipopolysaccharide biosynthetic process"/>
    <property type="evidence" value="ECO:0007669"/>
    <property type="project" value="TreeGrafter"/>
</dbReference>
<accession>A0A5C6AB56</accession>
<dbReference type="SUPFAM" id="SSF53756">
    <property type="entry name" value="UDP-Glycosyltransferase/glycogen phosphorylase"/>
    <property type="match status" value="1"/>
</dbReference>
<protein>
    <submittedName>
        <fullName evidence="3">Alpha-D-kanosaminyltransferase</fullName>
        <ecNumber evidence="3">2.4.1.301</ecNumber>
    </submittedName>
</protein>
<evidence type="ECO:0000313" key="4">
    <source>
        <dbReference type="Proteomes" id="UP000316213"/>
    </source>
</evidence>
<dbReference type="EC" id="2.4.1.301" evidence="3"/>
<keyword evidence="4" id="KW-1185">Reference proteome</keyword>
<keyword evidence="3" id="KW-0328">Glycosyltransferase</keyword>
<dbReference type="Gene3D" id="3.40.50.2000">
    <property type="entry name" value="Glycogen Phosphorylase B"/>
    <property type="match status" value="2"/>
</dbReference>
<evidence type="ECO:0000256" key="1">
    <source>
        <dbReference type="ARBA" id="ARBA00022679"/>
    </source>
</evidence>
<dbReference type="PANTHER" id="PTHR46401:SF2">
    <property type="entry name" value="GLYCOSYLTRANSFERASE WBBK-RELATED"/>
    <property type="match status" value="1"/>
</dbReference>
<dbReference type="Pfam" id="PF00534">
    <property type="entry name" value="Glycos_transf_1"/>
    <property type="match status" value="1"/>
</dbReference>
<keyword evidence="1 3" id="KW-0808">Transferase</keyword>
<dbReference type="OrthoDB" id="283384at2"/>
<comment type="caution">
    <text evidence="3">The sequence shown here is derived from an EMBL/GenBank/DDBJ whole genome shotgun (WGS) entry which is preliminary data.</text>
</comment>
<proteinExistence type="predicted"/>
<evidence type="ECO:0000313" key="3">
    <source>
        <dbReference type="EMBL" id="TWT96281.1"/>
    </source>
</evidence>
<dbReference type="AlphaFoldDB" id="A0A5C6AB56"/>
<sequence length="330" mass="37337">MNVRLFLRKPFAAQFSVERYFDTIFESLRDQIYIDRKHLPCRSKGIIRRGINVIAARLWQSDVNHVTGDVNYIGLMLSPKRTVLTVLDCQVLQRLTGWRRAVVKTLWFSWPMRRARLITVISDETKRTLVKECDCEPDRIVVVPVAVPPMDSSPSSDFHTDCPRILQIGTKANKNIPRLIDALCGLPCILDIVGPVNDDLRSTLLQANINFTSSSGLSDDELVQKYRDCDIVAFVSTYEGFGMPIIEAQWVERPVVTSNCSSMPEVGGDGAVYVDPFDVTSIRDGFQRVINDPDLRAMVIEAGRQNRVRFLPEKIASQFEQIYREVAGNA</sequence>
<organism evidence="3 4">
    <name type="scientific">Neorhodopirellula pilleata</name>
    <dbReference type="NCBI Taxonomy" id="2714738"/>
    <lineage>
        <taxon>Bacteria</taxon>
        <taxon>Pseudomonadati</taxon>
        <taxon>Planctomycetota</taxon>
        <taxon>Planctomycetia</taxon>
        <taxon>Pirellulales</taxon>
        <taxon>Pirellulaceae</taxon>
        <taxon>Neorhodopirellula</taxon>
    </lineage>
</organism>
<dbReference type="InterPro" id="IPR001296">
    <property type="entry name" value="Glyco_trans_1"/>
</dbReference>
<dbReference type="GO" id="GO:0016757">
    <property type="term" value="F:glycosyltransferase activity"/>
    <property type="evidence" value="ECO:0007669"/>
    <property type="project" value="UniProtKB-KW"/>
</dbReference>
<gene>
    <name evidence="3" type="primary">kanE_3</name>
    <name evidence="3" type="ORF">Pla100_27580</name>
</gene>
<name>A0A5C6AB56_9BACT</name>
<dbReference type="EMBL" id="SJPM01000005">
    <property type="protein sequence ID" value="TWT96281.1"/>
    <property type="molecule type" value="Genomic_DNA"/>
</dbReference>
<dbReference type="Proteomes" id="UP000316213">
    <property type="component" value="Unassembled WGS sequence"/>
</dbReference>
<dbReference type="RefSeq" id="WP_146578229.1">
    <property type="nucleotide sequence ID" value="NZ_SJPM01000005.1"/>
</dbReference>
<feature type="domain" description="Glycosyl transferase family 1" evidence="2">
    <location>
        <begin position="165"/>
        <end position="305"/>
    </location>
</feature>